<reference evidence="3" key="1">
    <citation type="journal article" date="2021" name="Nat. Commun.">
        <title>Genetic determinants of endophytism in the Arabidopsis root mycobiome.</title>
        <authorList>
            <person name="Mesny F."/>
            <person name="Miyauchi S."/>
            <person name="Thiergart T."/>
            <person name="Pickel B."/>
            <person name="Atanasova L."/>
            <person name="Karlsson M."/>
            <person name="Huettel B."/>
            <person name="Barry K.W."/>
            <person name="Haridas S."/>
            <person name="Chen C."/>
            <person name="Bauer D."/>
            <person name="Andreopoulos W."/>
            <person name="Pangilinan J."/>
            <person name="LaButti K."/>
            <person name="Riley R."/>
            <person name="Lipzen A."/>
            <person name="Clum A."/>
            <person name="Drula E."/>
            <person name="Henrissat B."/>
            <person name="Kohler A."/>
            <person name="Grigoriev I.V."/>
            <person name="Martin F.M."/>
            <person name="Hacquard S."/>
        </authorList>
    </citation>
    <scope>NUCLEOTIDE SEQUENCE</scope>
    <source>
        <strain evidence="3">MPI-SDFR-AT-0073</strain>
    </source>
</reference>
<keyword evidence="4" id="KW-1185">Reference proteome</keyword>
<comment type="pathway">
    <text evidence="1">Mycotoxin biosynthesis.</text>
</comment>
<evidence type="ECO:0000256" key="1">
    <source>
        <dbReference type="ARBA" id="ARBA00004685"/>
    </source>
</evidence>
<accession>A0A9P8UKI5</accession>
<evidence type="ECO:0000256" key="2">
    <source>
        <dbReference type="ARBA" id="ARBA00035112"/>
    </source>
</evidence>
<dbReference type="OrthoDB" id="3687641at2759"/>
<name>A0A9P8UKI5_9PEZI</name>
<evidence type="ECO:0000313" key="3">
    <source>
        <dbReference type="EMBL" id="KAH6653863.1"/>
    </source>
</evidence>
<dbReference type="GeneID" id="70136133"/>
<gene>
    <name evidence="3" type="ORF">BKA67DRAFT_658201</name>
</gene>
<comment type="similarity">
    <text evidence="2">Belongs to the ustYa family.</text>
</comment>
<sequence length="136" mass="15683">MASQKFQNSKARPSAELDKTWYGLYTHMTRVPEEQAALLANQTIGIPGDPGCHAVIFDVFHLLHCLDELRKQIWPDHYRPFAERYHVDQDIADLYLDHCIDGPRQALMRGADMSTIPFYFREDETDIETVAGHLHT</sequence>
<dbReference type="EMBL" id="JAGPXC010000004">
    <property type="protein sequence ID" value="KAH6653863.1"/>
    <property type="molecule type" value="Genomic_DNA"/>
</dbReference>
<evidence type="ECO:0000313" key="4">
    <source>
        <dbReference type="Proteomes" id="UP000758603"/>
    </source>
</evidence>
<dbReference type="Pfam" id="PF11807">
    <property type="entry name" value="UstYa"/>
    <property type="match status" value="1"/>
</dbReference>
<dbReference type="Proteomes" id="UP000758603">
    <property type="component" value="Unassembled WGS sequence"/>
</dbReference>
<dbReference type="GO" id="GO:0043386">
    <property type="term" value="P:mycotoxin biosynthetic process"/>
    <property type="evidence" value="ECO:0007669"/>
    <property type="project" value="InterPro"/>
</dbReference>
<organism evidence="3 4">
    <name type="scientific">Truncatella angustata</name>
    <dbReference type="NCBI Taxonomy" id="152316"/>
    <lineage>
        <taxon>Eukaryota</taxon>
        <taxon>Fungi</taxon>
        <taxon>Dikarya</taxon>
        <taxon>Ascomycota</taxon>
        <taxon>Pezizomycotina</taxon>
        <taxon>Sordariomycetes</taxon>
        <taxon>Xylariomycetidae</taxon>
        <taxon>Amphisphaeriales</taxon>
        <taxon>Sporocadaceae</taxon>
        <taxon>Truncatella</taxon>
    </lineage>
</organism>
<dbReference type="RefSeq" id="XP_045958133.1">
    <property type="nucleotide sequence ID" value="XM_046107242.1"/>
</dbReference>
<proteinExistence type="inferred from homology"/>
<protein>
    <submittedName>
        <fullName evidence="3">Uncharacterized protein</fullName>
    </submittedName>
</protein>
<comment type="caution">
    <text evidence="3">The sequence shown here is derived from an EMBL/GenBank/DDBJ whole genome shotgun (WGS) entry which is preliminary data.</text>
</comment>
<dbReference type="PANTHER" id="PTHR33365">
    <property type="entry name" value="YALI0B05434P"/>
    <property type="match status" value="1"/>
</dbReference>
<dbReference type="PANTHER" id="PTHR33365:SF4">
    <property type="entry name" value="CYCLOCHLOROTINE BIOSYNTHESIS PROTEIN O"/>
    <property type="match status" value="1"/>
</dbReference>
<dbReference type="InterPro" id="IPR021765">
    <property type="entry name" value="UstYa-like"/>
</dbReference>
<dbReference type="AlphaFoldDB" id="A0A9P8UKI5"/>